<feature type="non-terminal residue" evidence="2">
    <location>
        <position position="88"/>
    </location>
</feature>
<evidence type="ECO:0000256" key="1">
    <source>
        <dbReference type="SAM" id="MobiDB-lite"/>
    </source>
</evidence>
<evidence type="ECO:0000313" key="2">
    <source>
        <dbReference type="EMBL" id="SBQ67785.1"/>
    </source>
</evidence>
<proteinExistence type="predicted"/>
<feature type="compositionally biased region" description="Low complexity" evidence="1">
    <location>
        <begin position="72"/>
        <end position="82"/>
    </location>
</feature>
<feature type="non-terminal residue" evidence="2">
    <location>
        <position position="1"/>
    </location>
</feature>
<dbReference type="EMBL" id="HAEB01021258">
    <property type="protein sequence ID" value="SBQ67785.1"/>
    <property type="molecule type" value="Transcribed_RNA"/>
</dbReference>
<gene>
    <name evidence="2" type="primary">PCLOA</name>
</gene>
<dbReference type="AlphaFoldDB" id="A0A1A8G7U7"/>
<feature type="compositionally biased region" description="Gly residues" evidence="1">
    <location>
        <begin position="59"/>
        <end position="71"/>
    </location>
</feature>
<feature type="region of interest" description="Disordered" evidence="1">
    <location>
        <begin position="1"/>
        <end position="23"/>
    </location>
</feature>
<organism evidence="2">
    <name type="scientific">Nothobranchius korthausae</name>
    <dbReference type="NCBI Taxonomy" id="1143690"/>
    <lineage>
        <taxon>Eukaryota</taxon>
        <taxon>Metazoa</taxon>
        <taxon>Chordata</taxon>
        <taxon>Craniata</taxon>
        <taxon>Vertebrata</taxon>
        <taxon>Euteleostomi</taxon>
        <taxon>Actinopterygii</taxon>
        <taxon>Neopterygii</taxon>
        <taxon>Teleostei</taxon>
        <taxon>Neoteleostei</taxon>
        <taxon>Acanthomorphata</taxon>
        <taxon>Ovalentaria</taxon>
        <taxon>Atherinomorphae</taxon>
        <taxon>Cyprinodontiformes</taxon>
        <taxon>Nothobranchiidae</taxon>
        <taxon>Nothobranchius</taxon>
    </lineage>
</organism>
<name>A0A1A8G7U7_9TELE</name>
<protein>
    <submittedName>
        <fullName evidence="2">Piccolo (Presynaptic cytomatrix protein) a</fullName>
    </submittedName>
</protein>
<accession>A0A1A8G7U7</accession>
<reference evidence="2" key="1">
    <citation type="submission" date="2016-05" db="EMBL/GenBank/DDBJ databases">
        <authorList>
            <person name="Lavstsen T."/>
            <person name="Jespersen J.S."/>
        </authorList>
    </citation>
    <scope>NUCLEOTIDE SEQUENCE</scope>
    <source>
        <tissue evidence="2">Brain</tissue>
    </source>
</reference>
<feature type="region of interest" description="Disordered" evidence="1">
    <location>
        <begin position="42"/>
        <end position="88"/>
    </location>
</feature>
<sequence>GSWGLQGQYYPPGTGADLAGADRTGGTGLGAVLTVGAGRGADDLTAGSAAGGDKDSAGGWAGADLAGGAGPGAHLTGDPDLAGGAGPG</sequence>
<reference evidence="2" key="2">
    <citation type="submission" date="2016-06" db="EMBL/GenBank/DDBJ databases">
        <title>The genome of a short-lived fish provides insights into sex chromosome evolution and the genetic control of aging.</title>
        <authorList>
            <person name="Reichwald K."/>
            <person name="Felder M."/>
            <person name="Petzold A."/>
            <person name="Koch P."/>
            <person name="Groth M."/>
            <person name="Platzer M."/>
        </authorList>
    </citation>
    <scope>NUCLEOTIDE SEQUENCE</scope>
    <source>
        <tissue evidence="2">Brain</tissue>
    </source>
</reference>